<evidence type="ECO:0000313" key="4">
    <source>
        <dbReference type="EMBL" id="NUW34067.1"/>
    </source>
</evidence>
<sequence>MSEGRLTLQDRRRIATGLADGRSYAEIARRLDRPTSTISREVGRNGGPGDYRPERAHQAAVRRARRGTPSRSPEAEPRKGEVLEVEEEAVELAVGMGLPRIVARVLIGVWLSEDGRLTAAELSRGLNVSPASISMAVGYLTQQGLIRRERDPRRRRDIYVLDDDTWYRSTVISARQTLAAAEITKAAGETLGLDTPVGRRLARGGAFLERISLDVLASAERWRDLPPCGVEMHAPGKP</sequence>
<feature type="domain" description="Transposase IS30-like HTH" evidence="3">
    <location>
        <begin position="5"/>
        <end position="45"/>
    </location>
</feature>
<dbReference type="GO" id="GO:0004803">
    <property type="term" value="F:transposase activity"/>
    <property type="evidence" value="ECO:0007669"/>
    <property type="project" value="TreeGrafter"/>
</dbReference>
<dbReference type="PANTHER" id="PTHR10948">
    <property type="entry name" value="TRANSPOSASE"/>
    <property type="match status" value="1"/>
</dbReference>
<protein>
    <submittedName>
        <fullName evidence="4">Helix-turn-helix domain-containing protein</fullName>
    </submittedName>
</protein>
<dbReference type="InterPro" id="IPR036390">
    <property type="entry name" value="WH_DNA-bd_sf"/>
</dbReference>
<evidence type="ECO:0000259" key="2">
    <source>
        <dbReference type="Pfam" id="PF12802"/>
    </source>
</evidence>
<comment type="caution">
    <text evidence="4">The sequence shown here is derived from an EMBL/GenBank/DDBJ whole genome shotgun (WGS) entry which is preliminary data.</text>
</comment>
<name>A0A7Y6M4B4_9ACTN</name>
<dbReference type="GO" id="GO:0005829">
    <property type="term" value="C:cytosol"/>
    <property type="evidence" value="ECO:0007669"/>
    <property type="project" value="TreeGrafter"/>
</dbReference>
<dbReference type="Proteomes" id="UP000586042">
    <property type="component" value="Unassembled WGS sequence"/>
</dbReference>
<dbReference type="Pfam" id="PF12802">
    <property type="entry name" value="MarR_2"/>
    <property type="match status" value="1"/>
</dbReference>
<dbReference type="InterPro" id="IPR036388">
    <property type="entry name" value="WH-like_DNA-bd_sf"/>
</dbReference>
<keyword evidence="5" id="KW-1185">Reference proteome</keyword>
<feature type="domain" description="HTH marR-type" evidence="2">
    <location>
        <begin position="97"/>
        <end position="156"/>
    </location>
</feature>
<organism evidence="4 5">
    <name type="scientific">Nonomuraea montanisoli</name>
    <dbReference type="NCBI Taxonomy" id="2741721"/>
    <lineage>
        <taxon>Bacteria</taxon>
        <taxon>Bacillati</taxon>
        <taxon>Actinomycetota</taxon>
        <taxon>Actinomycetes</taxon>
        <taxon>Streptosporangiales</taxon>
        <taxon>Streptosporangiaceae</taxon>
        <taxon>Nonomuraea</taxon>
    </lineage>
</organism>
<evidence type="ECO:0000313" key="5">
    <source>
        <dbReference type="Proteomes" id="UP000586042"/>
    </source>
</evidence>
<gene>
    <name evidence="4" type="ORF">HTZ77_21905</name>
</gene>
<dbReference type="InterPro" id="IPR000835">
    <property type="entry name" value="HTH_MarR-typ"/>
</dbReference>
<dbReference type="SUPFAM" id="SSF46785">
    <property type="entry name" value="Winged helix' DNA-binding domain"/>
    <property type="match status" value="1"/>
</dbReference>
<dbReference type="PANTHER" id="PTHR10948:SF23">
    <property type="entry name" value="TRANSPOSASE INSI FOR INSERTION SEQUENCE ELEMENT IS30A-RELATED"/>
    <property type="match status" value="1"/>
</dbReference>
<dbReference type="EMBL" id="JABWGN010000008">
    <property type="protein sequence ID" value="NUW34067.1"/>
    <property type="molecule type" value="Genomic_DNA"/>
</dbReference>
<reference evidence="4 5" key="1">
    <citation type="submission" date="2020-06" db="EMBL/GenBank/DDBJ databases">
        <title>Nonomuraea sp. SMC257, a novel actinomycete isolated from soil.</title>
        <authorList>
            <person name="Chanama M."/>
        </authorList>
    </citation>
    <scope>NUCLEOTIDE SEQUENCE [LARGE SCALE GENOMIC DNA]</scope>
    <source>
        <strain evidence="4 5">SMC257</strain>
    </source>
</reference>
<proteinExistence type="predicted"/>
<dbReference type="Gene3D" id="1.10.10.10">
    <property type="entry name" value="Winged helix-like DNA-binding domain superfamily/Winged helix DNA-binding domain"/>
    <property type="match status" value="1"/>
</dbReference>
<dbReference type="GO" id="GO:0003700">
    <property type="term" value="F:DNA-binding transcription factor activity"/>
    <property type="evidence" value="ECO:0007669"/>
    <property type="project" value="InterPro"/>
</dbReference>
<dbReference type="RefSeq" id="WP_175591516.1">
    <property type="nucleotide sequence ID" value="NZ_JABWGN010000008.1"/>
</dbReference>
<dbReference type="InterPro" id="IPR051917">
    <property type="entry name" value="Transposase-Integrase"/>
</dbReference>
<evidence type="ECO:0000259" key="3">
    <source>
        <dbReference type="Pfam" id="PF13936"/>
    </source>
</evidence>
<dbReference type="InterPro" id="IPR025246">
    <property type="entry name" value="IS30-like_HTH"/>
</dbReference>
<feature type="region of interest" description="Disordered" evidence="1">
    <location>
        <begin position="30"/>
        <end position="80"/>
    </location>
</feature>
<dbReference type="Pfam" id="PF13936">
    <property type="entry name" value="HTH_38"/>
    <property type="match status" value="1"/>
</dbReference>
<dbReference type="GO" id="GO:0032196">
    <property type="term" value="P:transposition"/>
    <property type="evidence" value="ECO:0007669"/>
    <property type="project" value="TreeGrafter"/>
</dbReference>
<evidence type="ECO:0000256" key="1">
    <source>
        <dbReference type="SAM" id="MobiDB-lite"/>
    </source>
</evidence>
<dbReference type="AlphaFoldDB" id="A0A7Y6M4B4"/>
<accession>A0A7Y6M4B4</accession>